<gene>
    <name evidence="6" type="ORF">MB2181_04175</name>
</gene>
<evidence type="ECO:0000256" key="3">
    <source>
        <dbReference type="SAM" id="Coils"/>
    </source>
</evidence>
<feature type="domain" description="Anthranilate synthase component I N-terminal" evidence="5">
    <location>
        <begin position="14"/>
        <end position="141"/>
    </location>
</feature>
<dbReference type="Pfam" id="PF04715">
    <property type="entry name" value="Anth_synt_I_N"/>
    <property type="match status" value="1"/>
</dbReference>
<sequence>MLKIEIPYHDDGTHYYEGIRHLKWPVFLDSAFQSGREHSALARFDIITANPFTTIISNDGIISIEGKDAGSSNYKGNPLELLQLLMEKYKCSDVDLPFVGGALGYLSYNHGTQSKKINIIPSMHFGIYDWAIIVDHHEKKSVIVSPLFQEQTQQLIDEVQVSLTNNKKQKKEIFTVESSITESADLPSYAKQFNAVKDYLKQGDCYQVNISKKYEVKVKGDSWNFYKKFRKINQSPFMAYLSFDQFELLSGSPERFLKSTDGFVSTRPIKGTKARGSNQHEDSKALNLLKHSSKDKSENLMIVDLLRNDLGVNCLSGSVKVDELFTIESYPNVHHLVSSVSGVLKNESNIFKLFDKAFPGGSITGAPKKRAMEIIDELEEHARDFYCGSVAYFSFNDRLDSNISIRSIIRKNDALHFYSGGGLTIESNLDDEYAEIEDKVKNIKKTILFFKEK</sequence>
<protein>
    <recommendedName>
        <fullName evidence="1">aminodeoxychorismate synthase</fullName>
        <ecNumber evidence="1">2.6.1.85</ecNumber>
    </recommendedName>
</protein>
<dbReference type="AlphaFoldDB" id="A0P6T2"/>
<evidence type="ECO:0000256" key="2">
    <source>
        <dbReference type="ARBA" id="ARBA00022679"/>
    </source>
</evidence>
<evidence type="ECO:0000256" key="1">
    <source>
        <dbReference type="ARBA" id="ARBA00013139"/>
    </source>
</evidence>
<dbReference type="OrthoDB" id="9803598at2"/>
<dbReference type="NCBIfam" id="TIGR00553">
    <property type="entry name" value="pabB"/>
    <property type="match status" value="1"/>
</dbReference>
<accession>A0P6T2</accession>
<feature type="coiled-coil region" evidence="3">
    <location>
        <begin position="426"/>
        <end position="453"/>
    </location>
</feature>
<dbReference type="GO" id="GO:0009396">
    <property type="term" value="P:folic acid-containing compound biosynthetic process"/>
    <property type="evidence" value="ECO:0007669"/>
    <property type="project" value="InterPro"/>
</dbReference>
<dbReference type="EC" id="2.6.1.85" evidence="1"/>
<comment type="caution">
    <text evidence="6">The sequence shown here is derived from an EMBL/GenBank/DDBJ whole genome shotgun (WGS) entry which is preliminary data.</text>
</comment>
<dbReference type="Gene3D" id="3.60.120.10">
    <property type="entry name" value="Anthranilate synthase"/>
    <property type="match status" value="1"/>
</dbReference>
<dbReference type="GO" id="GO:0046820">
    <property type="term" value="F:4-amino-4-deoxychorismate synthase activity"/>
    <property type="evidence" value="ECO:0007669"/>
    <property type="project" value="UniProtKB-EC"/>
</dbReference>
<dbReference type="EMBL" id="AAUX01000001">
    <property type="protein sequence ID" value="EAV47242.1"/>
    <property type="molecule type" value="Genomic_DNA"/>
</dbReference>
<organism evidence="6 7">
    <name type="scientific">Methylophilales bacterium HTCC2181</name>
    <dbReference type="NCBI Taxonomy" id="383631"/>
    <lineage>
        <taxon>Bacteria</taxon>
        <taxon>Pseudomonadati</taxon>
        <taxon>Pseudomonadota</taxon>
        <taxon>Betaproteobacteria</taxon>
        <taxon>Nitrosomonadales</taxon>
        <taxon>OM43 clade</taxon>
    </lineage>
</organism>
<dbReference type="GO" id="GO:0000162">
    <property type="term" value="P:L-tryptophan biosynthetic process"/>
    <property type="evidence" value="ECO:0007669"/>
    <property type="project" value="TreeGrafter"/>
</dbReference>
<keyword evidence="2" id="KW-0808">Transferase</keyword>
<dbReference type="Pfam" id="PF00425">
    <property type="entry name" value="Chorismate_bind"/>
    <property type="match status" value="1"/>
</dbReference>
<keyword evidence="7" id="KW-1185">Reference proteome</keyword>
<evidence type="ECO:0000259" key="4">
    <source>
        <dbReference type="Pfam" id="PF00425"/>
    </source>
</evidence>
<proteinExistence type="predicted"/>
<dbReference type="Proteomes" id="UP000054262">
    <property type="component" value="Unassembled WGS sequence"/>
</dbReference>
<dbReference type="InterPro" id="IPR006805">
    <property type="entry name" value="Anth_synth_I_N"/>
</dbReference>
<name>A0P6T2_9PROT</name>
<dbReference type="InterPro" id="IPR005801">
    <property type="entry name" value="ADC_synthase"/>
</dbReference>
<evidence type="ECO:0000313" key="6">
    <source>
        <dbReference type="EMBL" id="EAV47242.1"/>
    </source>
</evidence>
<dbReference type="InterPro" id="IPR019999">
    <property type="entry name" value="Anth_synth_I-like"/>
</dbReference>
<dbReference type="PANTHER" id="PTHR11236:SF50">
    <property type="entry name" value="AMINODEOXYCHORISMATE SYNTHASE COMPONENT 1"/>
    <property type="match status" value="1"/>
</dbReference>
<reference evidence="6 7" key="1">
    <citation type="submission" date="2006-11" db="EMBL/GenBank/DDBJ databases">
        <authorList>
            <person name="Giovannoni S."/>
            <person name="Vergin K."/>
            <person name="Ferriera S."/>
            <person name="Johnson J."/>
            <person name="Kravitz S."/>
            <person name="Beeson K."/>
            <person name="Sutton G."/>
            <person name="Rogers Y.-H."/>
            <person name="Friedman R."/>
            <person name="Frazier M."/>
            <person name="Venter J.C."/>
        </authorList>
    </citation>
    <scope>NUCLEOTIDE SEQUENCE [LARGE SCALE GENOMIC DNA]</scope>
    <source>
        <strain evidence="6 7">HTCC2181</strain>
    </source>
</reference>
<evidence type="ECO:0000259" key="5">
    <source>
        <dbReference type="Pfam" id="PF04715"/>
    </source>
</evidence>
<dbReference type="PANTHER" id="PTHR11236">
    <property type="entry name" value="AMINOBENZOATE/ANTHRANILATE SYNTHASE"/>
    <property type="match status" value="1"/>
</dbReference>
<dbReference type="SUPFAM" id="SSF56322">
    <property type="entry name" value="ADC synthase"/>
    <property type="match status" value="1"/>
</dbReference>
<keyword evidence="3" id="KW-0175">Coiled coil</keyword>
<dbReference type="InterPro" id="IPR005802">
    <property type="entry name" value="ADC_synth_comp_1"/>
</dbReference>
<evidence type="ECO:0000313" key="7">
    <source>
        <dbReference type="Proteomes" id="UP000054262"/>
    </source>
</evidence>
<dbReference type="InterPro" id="IPR015890">
    <property type="entry name" value="Chorismate_C"/>
</dbReference>
<feature type="domain" description="Chorismate-utilising enzyme C-terminal" evidence="4">
    <location>
        <begin position="188"/>
        <end position="439"/>
    </location>
</feature>
<dbReference type="PRINTS" id="PR00095">
    <property type="entry name" value="ANTSNTHASEI"/>
</dbReference>